<keyword evidence="3" id="KW-1185">Reference proteome</keyword>
<gene>
    <name evidence="2" type="ORF">K461DRAFT_279420</name>
</gene>
<proteinExistence type="predicted"/>
<evidence type="ECO:0000313" key="2">
    <source>
        <dbReference type="EMBL" id="KAF2151907.1"/>
    </source>
</evidence>
<keyword evidence="1" id="KW-0812">Transmembrane</keyword>
<organism evidence="2 3">
    <name type="scientific">Myriangium duriaei CBS 260.36</name>
    <dbReference type="NCBI Taxonomy" id="1168546"/>
    <lineage>
        <taxon>Eukaryota</taxon>
        <taxon>Fungi</taxon>
        <taxon>Dikarya</taxon>
        <taxon>Ascomycota</taxon>
        <taxon>Pezizomycotina</taxon>
        <taxon>Dothideomycetes</taxon>
        <taxon>Dothideomycetidae</taxon>
        <taxon>Myriangiales</taxon>
        <taxon>Myriangiaceae</taxon>
        <taxon>Myriangium</taxon>
    </lineage>
</organism>
<keyword evidence="1" id="KW-1133">Transmembrane helix</keyword>
<evidence type="ECO:0000313" key="3">
    <source>
        <dbReference type="Proteomes" id="UP000799439"/>
    </source>
</evidence>
<evidence type="ECO:0000256" key="1">
    <source>
        <dbReference type="SAM" id="Phobius"/>
    </source>
</evidence>
<feature type="transmembrane region" description="Helical" evidence="1">
    <location>
        <begin position="59"/>
        <end position="81"/>
    </location>
</feature>
<dbReference type="Proteomes" id="UP000799439">
    <property type="component" value="Unassembled WGS sequence"/>
</dbReference>
<comment type="caution">
    <text evidence="2">The sequence shown here is derived from an EMBL/GenBank/DDBJ whole genome shotgun (WGS) entry which is preliminary data.</text>
</comment>
<keyword evidence="1" id="KW-0472">Membrane</keyword>
<protein>
    <submittedName>
        <fullName evidence="2">Uncharacterized protein</fullName>
    </submittedName>
</protein>
<accession>A0A9P4J1V2</accession>
<dbReference type="AlphaFoldDB" id="A0A9P4J1V2"/>
<dbReference type="EMBL" id="ML996087">
    <property type="protein sequence ID" value="KAF2151907.1"/>
    <property type="molecule type" value="Genomic_DNA"/>
</dbReference>
<sequence length="99" mass="11285">MPTVVALQLPFSRFRLHLYSFSLHYASTVTWKAYPYDPDTNECSCQRSKNRMLRVDNRLSLWSAALTTIGLLKGTCVGLTLSSPTMNHRHCHFRAIDPA</sequence>
<name>A0A9P4J1V2_9PEZI</name>
<reference evidence="2" key="1">
    <citation type="journal article" date="2020" name="Stud. Mycol.">
        <title>101 Dothideomycetes genomes: a test case for predicting lifestyles and emergence of pathogens.</title>
        <authorList>
            <person name="Haridas S."/>
            <person name="Albert R."/>
            <person name="Binder M."/>
            <person name="Bloem J."/>
            <person name="Labutti K."/>
            <person name="Salamov A."/>
            <person name="Andreopoulos B."/>
            <person name="Baker S."/>
            <person name="Barry K."/>
            <person name="Bills G."/>
            <person name="Bluhm B."/>
            <person name="Cannon C."/>
            <person name="Castanera R."/>
            <person name="Culley D."/>
            <person name="Daum C."/>
            <person name="Ezra D."/>
            <person name="Gonzalez J."/>
            <person name="Henrissat B."/>
            <person name="Kuo A."/>
            <person name="Liang C."/>
            <person name="Lipzen A."/>
            <person name="Lutzoni F."/>
            <person name="Magnuson J."/>
            <person name="Mondo S."/>
            <person name="Nolan M."/>
            <person name="Ohm R."/>
            <person name="Pangilinan J."/>
            <person name="Park H.-J."/>
            <person name="Ramirez L."/>
            <person name="Alfaro M."/>
            <person name="Sun H."/>
            <person name="Tritt A."/>
            <person name="Yoshinaga Y."/>
            <person name="Zwiers L.-H."/>
            <person name="Turgeon B."/>
            <person name="Goodwin S."/>
            <person name="Spatafora J."/>
            <person name="Crous P."/>
            <person name="Grigoriev I."/>
        </authorList>
    </citation>
    <scope>NUCLEOTIDE SEQUENCE</scope>
    <source>
        <strain evidence="2">CBS 260.36</strain>
    </source>
</reference>